<dbReference type="EMBL" id="BQNB010014993">
    <property type="protein sequence ID" value="GJT34784.1"/>
    <property type="molecule type" value="Genomic_DNA"/>
</dbReference>
<evidence type="ECO:0000313" key="2">
    <source>
        <dbReference type="EMBL" id="GJT34784.1"/>
    </source>
</evidence>
<proteinExistence type="predicted"/>
<organism evidence="2 3">
    <name type="scientific">Tanacetum coccineum</name>
    <dbReference type="NCBI Taxonomy" id="301880"/>
    <lineage>
        <taxon>Eukaryota</taxon>
        <taxon>Viridiplantae</taxon>
        <taxon>Streptophyta</taxon>
        <taxon>Embryophyta</taxon>
        <taxon>Tracheophyta</taxon>
        <taxon>Spermatophyta</taxon>
        <taxon>Magnoliopsida</taxon>
        <taxon>eudicotyledons</taxon>
        <taxon>Gunneridae</taxon>
        <taxon>Pentapetalae</taxon>
        <taxon>asterids</taxon>
        <taxon>campanulids</taxon>
        <taxon>Asterales</taxon>
        <taxon>Asteraceae</taxon>
        <taxon>Asteroideae</taxon>
        <taxon>Anthemideae</taxon>
        <taxon>Anthemidinae</taxon>
        <taxon>Tanacetum</taxon>
    </lineage>
</organism>
<keyword evidence="3" id="KW-1185">Reference proteome</keyword>
<dbReference type="Proteomes" id="UP001151760">
    <property type="component" value="Unassembled WGS sequence"/>
</dbReference>
<feature type="compositionally biased region" description="Basic and acidic residues" evidence="1">
    <location>
        <begin position="55"/>
        <end position="65"/>
    </location>
</feature>
<comment type="caution">
    <text evidence="2">The sequence shown here is derived from an EMBL/GenBank/DDBJ whole genome shotgun (WGS) entry which is preliminary data.</text>
</comment>
<protein>
    <submittedName>
        <fullName evidence="2">Uncharacterized protein</fullName>
    </submittedName>
</protein>
<feature type="compositionally biased region" description="Acidic residues" evidence="1">
    <location>
        <begin position="70"/>
        <end position="81"/>
    </location>
</feature>
<sequence length="156" mass="18343">MKMEILLEPTSNKLMVEHAEFNESNAYVLERFYNSAGNPIKEILLKLNLPDHRILKDGGEVEPSKTEYINSEEADDTDEEVESKKEVKEETKGEPEKEEEDDPEHFDTFPTMKELRLYLMRRSLEVLRKFHWMILGGRFNQLSHVSSPLLSKPREY</sequence>
<evidence type="ECO:0000313" key="3">
    <source>
        <dbReference type="Proteomes" id="UP001151760"/>
    </source>
</evidence>
<evidence type="ECO:0000256" key="1">
    <source>
        <dbReference type="SAM" id="MobiDB-lite"/>
    </source>
</evidence>
<name>A0ABQ5DCC4_9ASTR</name>
<feature type="region of interest" description="Disordered" evidence="1">
    <location>
        <begin position="55"/>
        <end position="107"/>
    </location>
</feature>
<reference evidence="2" key="2">
    <citation type="submission" date="2022-01" db="EMBL/GenBank/DDBJ databases">
        <authorList>
            <person name="Yamashiro T."/>
            <person name="Shiraishi A."/>
            <person name="Satake H."/>
            <person name="Nakayama K."/>
        </authorList>
    </citation>
    <scope>NUCLEOTIDE SEQUENCE</scope>
</reference>
<accession>A0ABQ5DCC4</accession>
<gene>
    <name evidence="2" type="ORF">Tco_0925203</name>
</gene>
<reference evidence="2" key="1">
    <citation type="journal article" date="2022" name="Int. J. Mol. Sci.">
        <title>Draft Genome of Tanacetum Coccineum: Genomic Comparison of Closely Related Tanacetum-Family Plants.</title>
        <authorList>
            <person name="Yamashiro T."/>
            <person name="Shiraishi A."/>
            <person name="Nakayama K."/>
            <person name="Satake H."/>
        </authorList>
    </citation>
    <scope>NUCLEOTIDE SEQUENCE</scope>
</reference>
<feature type="compositionally biased region" description="Basic and acidic residues" evidence="1">
    <location>
        <begin position="82"/>
        <end position="95"/>
    </location>
</feature>